<dbReference type="GO" id="GO:0005869">
    <property type="term" value="C:dynactin complex"/>
    <property type="evidence" value="ECO:0007669"/>
    <property type="project" value="InterPro"/>
</dbReference>
<dbReference type="AlphaFoldDB" id="A0A8S1EWQ5"/>
<evidence type="ECO:0000256" key="4">
    <source>
        <dbReference type="ARBA" id="ARBA00023017"/>
    </source>
</evidence>
<comment type="subcellular location">
    <subcellularLocation>
        <location evidence="1">Cytoplasm</location>
    </subcellularLocation>
</comment>
<evidence type="ECO:0000256" key="1">
    <source>
        <dbReference type="ARBA" id="ARBA00004496"/>
    </source>
</evidence>
<dbReference type="Proteomes" id="UP000494206">
    <property type="component" value="Unassembled WGS sequence"/>
</dbReference>
<feature type="region of interest" description="Disordered" evidence="5">
    <location>
        <begin position="1"/>
        <end position="27"/>
    </location>
</feature>
<keyword evidence="4" id="KW-0243">Dynein</keyword>
<organism evidence="6 7">
    <name type="scientific">Caenorhabditis bovis</name>
    <dbReference type="NCBI Taxonomy" id="2654633"/>
    <lineage>
        <taxon>Eukaryota</taxon>
        <taxon>Metazoa</taxon>
        <taxon>Ecdysozoa</taxon>
        <taxon>Nematoda</taxon>
        <taxon>Chromadorea</taxon>
        <taxon>Rhabditida</taxon>
        <taxon>Rhabditina</taxon>
        <taxon>Rhabditomorpha</taxon>
        <taxon>Rhabditoidea</taxon>
        <taxon>Rhabditidae</taxon>
        <taxon>Peloderinae</taxon>
        <taxon>Caenorhabditis</taxon>
    </lineage>
</organism>
<accession>A0A8S1EWQ5</accession>
<dbReference type="GO" id="GO:0030286">
    <property type="term" value="C:dynein complex"/>
    <property type="evidence" value="ECO:0007669"/>
    <property type="project" value="UniProtKB-KW"/>
</dbReference>
<evidence type="ECO:0000313" key="6">
    <source>
        <dbReference type="EMBL" id="CAB3402434.1"/>
    </source>
</evidence>
<evidence type="ECO:0000313" key="7">
    <source>
        <dbReference type="Proteomes" id="UP000494206"/>
    </source>
</evidence>
<dbReference type="InterPro" id="IPR028133">
    <property type="entry name" value="Dynamitin"/>
</dbReference>
<gene>
    <name evidence="6" type="ORF">CBOVIS_LOCUS5052</name>
</gene>
<proteinExistence type="inferred from homology"/>
<keyword evidence="3" id="KW-0963">Cytoplasm</keyword>
<comment type="caution">
    <text evidence="6">The sequence shown here is derived from an EMBL/GenBank/DDBJ whole genome shotgun (WGS) entry which is preliminary data.</text>
</comment>
<dbReference type="PANTHER" id="PTHR15346">
    <property type="entry name" value="DYNACTIN SUBUNIT"/>
    <property type="match status" value="1"/>
</dbReference>
<dbReference type="Pfam" id="PF04912">
    <property type="entry name" value="Dynamitin"/>
    <property type="match status" value="2"/>
</dbReference>
<protein>
    <submittedName>
        <fullName evidence="6">Uncharacterized protein</fullName>
    </submittedName>
</protein>
<evidence type="ECO:0000256" key="2">
    <source>
        <dbReference type="ARBA" id="ARBA00006176"/>
    </source>
</evidence>
<dbReference type="GO" id="GO:0007017">
    <property type="term" value="P:microtubule-based process"/>
    <property type="evidence" value="ECO:0007669"/>
    <property type="project" value="InterPro"/>
</dbReference>
<name>A0A8S1EWQ5_9PELO</name>
<evidence type="ECO:0000256" key="3">
    <source>
        <dbReference type="ARBA" id="ARBA00022490"/>
    </source>
</evidence>
<dbReference type="GO" id="GO:0005737">
    <property type="term" value="C:cytoplasm"/>
    <property type="evidence" value="ECO:0007669"/>
    <property type="project" value="UniProtKB-SubCell"/>
</dbReference>
<dbReference type="OrthoDB" id="4977at2759"/>
<reference evidence="6 7" key="1">
    <citation type="submission" date="2020-04" db="EMBL/GenBank/DDBJ databases">
        <authorList>
            <person name="Laetsch R D."/>
            <person name="Stevens L."/>
            <person name="Kumar S."/>
            <person name="Blaxter L. M."/>
        </authorList>
    </citation>
    <scope>NUCLEOTIDE SEQUENCE [LARGE SCALE GENOMIC DNA]</scope>
</reference>
<evidence type="ECO:0000256" key="5">
    <source>
        <dbReference type="SAM" id="MobiDB-lite"/>
    </source>
</evidence>
<keyword evidence="7" id="KW-1185">Reference proteome</keyword>
<sequence>MSIVKEDVYESEGNVDENSKNVSLLQDDPKNPDIEIVSVDVDEAMKKYKGKVLNLKSVDYSDYIAKKRRHAFGNNVYVLEVAGSGYSGLETPTEKLNRILYEIADLNEQVKGDESLKNDLLNEEVLESLSAEVKNLQTTSKTPVSHDSANIDIAQRTSDPKLYALDARLRKLEKVLGSTVIPTVPILDSIEDMKLRCETLNSSYVSGLEQRLNVLLTKFDQVEEKKARHEIDDDIEKKINDILEMMQKWDVACSSLSSNVNKVKALSRLHEQAQQFASRLSHLQKIREKLEKEVVQGRAAILEFETTGKSEMAVVIDKLKQLEATVANLK</sequence>
<comment type="similarity">
    <text evidence="2">Belongs to the dynactin subunit 2 family.</text>
</comment>
<dbReference type="EMBL" id="CADEPM010000003">
    <property type="protein sequence ID" value="CAB3402434.1"/>
    <property type="molecule type" value="Genomic_DNA"/>
</dbReference>